<feature type="compositionally biased region" description="Basic residues" evidence="1">
    <location>
        <begin position="11"/>
        <end position="23"/>
    </location>
</feature>
<name>A0AAP0FHT6_9MAGN</name>
<dbReference type="EMBL" id="JBBNAG010000009">
    <property type="protein sequence ID" value="KAK9106148.1"/>
    <property type="molecule type" value="Genomic_DNA"/>
</dbReference>
<feature type="region of interest" description="Disordered" evidence="1">
    <location>
        <begin position="1"/>
        <end position="57"/>
    </location>
</feature>
<evidence type="ECO:0000313" key="3">
    <source>
        <dbReference type="Proteomes" id="UP001419268"/>
    </source>
</evidence>
<gene>
    <name evidence="2" type="ORF">Scep_022992</name>
</gene>
<proteinExistence type="predicted"/>
<evidence type="ECO:0000256" key="1">
    <source>
        <dbReference type="SAM" id="MobiDB-lite"/>
    </source>
</evidence>
<accession>A0AAP0FHT6</accession>
<comment type="caution">
    <text evidence="2">The sequence shown here is derived from an EMBL/GenBank/DDBJ whole genome shotgun (WGS) entry which is preliminary data.</text>
</comment>
<reference evidence="2 3" key="1">
    <citation type="submission" date="2024-01" db="EMBL/GenBank/DDBJ databases">
        <title>Genome assemblies of Stephania.</title>
        <authorList>
            <person name="Yang L."/>
        </authorList>
    </citation>
    <scope>NUCLEOTIDE SEQUENCE [LARGE SCALE GENOMIC DNA]</scope>
    <source>
        <strain evidence="2">JXDWG</strain>
        <tissue evidence="2">Leaf</tissue>
    </source>
</reference>
<sequence>MVSASTDQGHHGRQFHHDHHHQHGFSDKLLGLDGKRPRTIANNNNNNNNNKSQEEDQQMVMMVYRRRAQQQQQQQQLRISSVDHPTQVTQQVVITHKILC</sequence>
<keyword evidence="3" id="KW-1185">Reference proteome</keyword>
<dbReference type="AlphaFoldDB" id="A0AAP0FHT6"/>
<organism evidence="2 3">
    <name type="scientific">Stephania cephalantha</name>
    <dbReference type="NCBI Taxonomy" id="152367"/>
    <lineage>
        <taxon>Eukaryota</taxon>
        <taxon>Viridiplantae</taxon>
        <taxon>Streptophyta</taxon>
        <taxon>Embryophyta</taxon>
        <taxon>Tracheophyta</taxon>
        <taxon>Spermatophyta</taxon>
        <taxon>Magnoliopsida</taxon>
        <taxon>Ranunculales</taxon>
        <taxon>Menispermaceae</taxon>
        <taxon>Menispermoideae</taxon>
        <taxon>Cissampelideae</taxon>
        <taxon>Stephania</taxon>
    </lineage>
</organism>
<protein>
    <submittedName>
        <fullName evidence="2">Uncharacterized protein</fullName>
    </submittedName>
</protein>
<dbReference type="Proteomes" id="UP001419268">
    <property type="component" value="Unassembled WGS sequence"/>
</dbReference>
<evidence type="ECO:0000313" key="2">
    <source>
        <dbReference type="EMBL" id="KAK9106148.1"/>
    </source>
</evidence>